<name>A0ABD5Z5V0_9EURY</name>
<organism evidence="1 2">
    <name type="scientific">Halospeciosus flavus</name>
    <dbReference type="NCBI Taxonomy" id="3032283"/>
    <lineage>
        <taxon>Archaea</taxon>
        <taxon>Methanobacteriati</taxon>
        <taxon>Methanobacteriota</taxon>
        <taxon>Stenosarchaea group</taxon>
        <taxon>Halobacteria</taxon>
        <taxon>Halobacteriales</taxon>
        <taxon>Halobacteriaceae</taxon>
        <taxon>Halospeciosus</taxon>
    </lineage>
</organism>
<dbReference type="Proteomes" id="UP001596447">
    <property type="component" value="Unassembled WGS sequence"/>
</dbReference>
<dbReference type="EMBL" id="JBHTAR010000011">
    <property type="protein sequence ID" value="MFC7200550.1"/>
    <property type="molecule type" value="Genomic_DNA"/>
</dbReference>
<comment type="caution">
    <text evidence="1">The sequence shown here is derived from an EMBL/GenBank/DDBJ whole genome shotgun (WGS) entry which is preliminary data.</text>
</comment>
<evidence type="ECO:0000313" key="1">
    <source>
        <dbReference type="EMBL" id="MFC7200550.1"/>
    </source>
</evidence>
<reference evidence="1 2" key="1">
    <citation type="journal article" date="2019" name="Int. J. Syst. Evol. Microbiol.">
        <title>The Global Catalogue of Microorganisms (GCM) 10K type strain sequencing project: providing services to taxonomists for standard genome sequencing and annotation.</title>
        <authorList>
            <consortium name="The Broad Institute Genomics Platform"/>
            <consortium name="The Broad Institute Genome Sequencing Center for Infectious Disease"/>
            <person name="Wu L."/>
            <person name="Ma J."/>
        </authorList>
    </citation>
    <scope>NUCLEOTIDE SEQUENCE [LARGE SCALE GENOMIC DNA]</scope>
    <source>
        <strain evidence="1 2">XZGYJ-43</strain>
    </source>
</reference>
<sequence>MAAPDASAHDVHGIDFSGASDAGRKVWIASGTVEDGELHVQRCRSAADLFGTTDREATHEALVDFLRDGGPTTVGLDAPFSLPGELVDADSWEAFVRGFDDRFDDPEEFRETCLERTDGENRRRDADERVGGLCPYDIRVHKQTFYAVRDVLEPLLDDVSVLPMHDTGAKRTLLEVYPTAVLEQFALFAEGYKESSDRGARRRGRNFDGLERCTGVEYADRESLRETVVENSGGDALDAILAAYAAYDNAVTDDPLDVEYDAVEGYVYI</sequence>
<accession>A0ABD5Z5V0</accession>
<protein>
    <submittedName>
        <fullName evidence="1">DUF429 domain-containing protein</fullName>
    </submittedName>
</protein>
<dbReference type="RefSeq" id="WP_279527327.1">
    <property type="nucleotide sequence ID" value="NZ_CP122312.1"/>
</dbReference>
<keyword evidence="2" id="KW-1185">Reference proteome</keyword>
<dbReference type="AlphaFoldDB" id="A0ABD5Z5V0"/>
<dbReference type="Pfam" id="PF04250">
    <property type="entry name" value="DUF429"/>
    <property type="match status" value="1"/>
</dbReference>
<evidence type="ECO:0000313" key="2">
    <source>
        <dbReference type="Proteomes" id="UP001596447"/>
    </source>
</evidence>
<dbReference type="InterPro" id="IPR007362">
    <property type="entry name" value="DUF429"/>
</dbReference>
<gene>
    <name evidence="1" type="ORF">ACFQJ9_14185</name>
</gene>
<proteinExistence type="predicted"/>